<evidence type="ECO:0000256" key="3">
    <source>
        <dbReference type="ARBA" id="ARBA00023082"/>
    </source>
</evidence>
<dbReference type="InterPro" id="IPR013249">
    <property type="entry name" value="RNA_pol_sigma70_r4_t2"/>
</dbReference>
<dbReference type="InterPro" id="IPR013324">
    <property type="entry name" value="RNA_pol_sigma_r3/r4-like"/>
</dbReference>
<feature type="domain" description="RNA polymerase sigma-70 region 2" evidence="6">
    <location>
        <begin position="15"/>
        <end position="78"/>
    </location>
</feature>
<dbReference type="CDD" id="cd06171">
    <property type="entry name" value="Sigma70_r4"/>
    <property type="match status" value="1"/>
</dbReference>
<feature type="domain" description="RNA polymerase sigma factor 70 region 4 type 2" evidence="7">
    <location>
        <begin position="103"/>
        <end position="155"/>
    </location>
</feature>
<dbReference type="EMBL" id="AP023354">
    <property type="protein sequence ID" value="BCJ32481.1"/>
    <property type="molecule type" value="Genomic_DNA"/>
</dbReference>
<evidence type="ECO:0000313" key="9">
    <source>
        <dbReference type="Proteomes" id="UP000680750"/>
    </source>
</evidence>
<dbReference type="SUPFAM" id="SSF88659">
    <property type="entry name" value="Sigma3 and sigma4 domains of RNA polymerase sigma factors"/>
    <property type="match status" value="1"/>
</dbReference>
<keyword evidence="9" id="KW-1185">Reference proteome</keyword>
<dbReference type="PANTHER" id="PTHR43133:SF50">
    <property type="entry name" value="ECF RNA POLYMERASE SIGMA FACTOR SIGM"/>
    <property type="match status" value="1"/>
</dbReference>
<dbReference type="Pfam" id="PF04542">
    <property type="entry name" value="Sigma70_r2"/>
    <property type="match status" value="1"/>
</dbReference>
<dbReference type="RefSeq" id="WP_084131012.1">
    <property type="nucleotide sequence ID" value="NZ_AP023354.1"/>
</dbReference>
<comment type="similarity">
    <text evidence="1">Belongs to the sigma-70 factor family. ECF subfamily.</text>
</comment>
<dbReference type="InterPro" id="IPR039425">
    <property type="entry name" value="RNA_pol_sigma-70-like"/>
</dbReference>
<accession>A0A810LE57</accession>
<keyword evidence="3" id="KW-0731">Sigma factor</keyword>
<dbReference type="InterPro" id="IPR014284">
    <property type="entry name" value="RNA_pol_sigma-70_dom"/>
</dbReference>
<organism evidence="8 9">
    <name type="scientific">Actinocatenispora sera</name>
    <dbReference type="NCBI Taxonomy" id="390989"/>
    <lineage>
        <taxon>Bacteria</taxon>
        <taxon>Bacillati</taxon>
        <taxon>Actinomycetota</taxon>
        <taxon>Actinomycetes</taxon>
        <taxon>Micromonosporales</taxon>
        <taxon>Micromonosporaceae</taxon>
        <taxon>Actinocatenispora</taxon>
    </lineage>
</organism>
<dbReference type="NCBIfam" id="TIGR02937">
    <property type="entry name" value="sigma70-ECF"/>
    <property type="match status" value="1"/>
</dbReference>
<dbReference type="GO" id="GO:0006352">
    <property type="term" value="P:DNA-templated transcription initiation"/>
    <property type="evidence" value="ECO:0007669"/>
    <property type="project" value="InterPro"/>
</dbReference>
<keyword evidence="2" id="KW-0805">Transcription regulation</keyword>
<sequence>MRADREREYVAYVEASMVRLRRTAYHLSGNWHAAEDLVQETLAKLYQHWNRVRGVESIDGYVRKMLYRTFLAQTRRAWYRRIFLTTEPPDGPAPGARDPDDRLDLTAALARLPAGQRAVVTLRYLERLDVNETARVLGRSPGTVKSQTANALANLRTLLPGYRDEPRRAEAKG</sequence>
<keyword evidence="8" id="KW-0240">DNA-directed RNA polymerase</keyword>
<dbReference type="Proteomes" id="UP000680750">
    <property type="component" value="Chromosome"/>
</dbReference>
<gene>
    <name evidence="8" type="primary">rpoE_25</name>
    <name evidence="8" type="ORF">Asera_65890</name>
</gene>
<dbReference type="GO" id="GO:0000428">
    <property type="term" value="C:DNA-directed RNA polymerase complex"/>
    <property type="evidence" value="ECO:0007669"/>
    <property type="project" value="UniProtKB-KW"/>
</dbReference>
<dbReference type="AlphaFoldDB" id="A0A810LE57"/>
<evidence type="ECO:0000259" key="6">
    <source>
        <dbReference type="Pfam" id="PF04542"/>
    </source>
</evidence>
<evidence type="ECO:0000256" key="4">
    <source>
        <dbReference type="ARBA" id="ARBA00023125"/>
    </source>
</evidence>
<dbReference type="InterPro" id="IPR014325">
    <property type="entry name" value="RNA_pol_sigma-E_actinobac"/>
</dbReference>
<dbReference type="Gene3D" id="1.10.1740.10">
    <property type="match status" value="1"/>
</dbReference>
<evidence type="ECO:0000256" key="5">
    <source>
        <dbReference type="ARBA" id="ARBA00023163"/>
    </source>
</evidence>
<dbReference type="OrthoDB" id="3292386at2"/>
<dbReference type="SUPFAM" id="SSF88946">
    <property type="entry name" value="Sigma2 domain of RNA polymerase sigma factors"/>
    <property type="match status" value="1"/>
</dbReference>
<proteinExistence type="inferred from homology"/>
<dbReference type="KEGG" id="aser:Asera_65890"/>
<evidence type="ECO:0000256" key="1">
    <source>
        <dbReference type="ARBA" id="ARBA00010641"/>
    </source>
</evidence>
<dbReference type="Gene3D" id="1.10.10.10">
    <property type="entry name" value="Winged helix-like DNA-binding domain superfamily/Winged helix DNA-binding domain"/>
    <property type="match status" value="1"/>
</dbReference>
<keyword evidence="5" id="KW-0804">Transcription</keyword>
<dbReference type="Pfam" id="PF08281">
    <property type="entry name" value="Sigma70_r4_2"/>
    <property type="match status" value="1"/>
</dbReference>
<evidence type="ECO:0000313" key="8">
    <source>
        <dbReference type="EMBL" id="BCJ32481.1"/>
    </source>
</evidence>
<evidence type="ECO:0000259" key="7">
    <source>
        <dbReference type="Pfam" id="PF08281"/>
    </source>
</evidence>
<evidence type="ECO:0000256" key="2">
    <source>
        <dbReference type="ARBA" id="ARBA00023015"/>
    </source>
</evidence>
<dbReference type="GO" id="GO:0016987">
    <property type="term" value="F:sigma factor activity"/>
    <property type="evidence" value="ECO:0007669"/>
    <property type="project" value="UniProtKB-KW"/>
</dbReference>
<dbReference type="InterPro" id="IPR036388">
    <property type="entry name" value="WH-like_DNA-bd_sf"/>
</dbReference>
<dbReference type="InterPro" id="IPR007627">
    <property type="entry name" value="RNA_pol_sigma70_r2"/>
</dbReference>
<dbReference type="GO" id="GO:0003677">
    <property type="term" value="F:DNA binding"/>
    <property type="evidence" value="ECO:0007669"/>
    <property type="project" value="UniProtKB-KW"/>
</dbReference>
<dbReference type="PANTHER" id="PTHR43133">
    <property type="entry name" value="RNA POLYMERASE ECF-TYPE SIGMA FACTO"/>
    <property type="match status" value="1"/>
</dbReference>
<protein>
    <submittedName>
        <fullName evidence="8">DNA-directed RNA polymerase sigma-70 factor</fullName>
    </submittedName>
</protein>
<keyword evidence="4" id="KW-0238">DNA-binding</keyword>
<dbReference type="NCBIfam" id="TIGR02983">
    <property type="entry name" value="SigE-fam_strep"/>
    <property type="match status" value="1"/>
</dbReference>
<reference evidence="8" key="1">
    <citation type="submission" date="2020-08" db="EMBL/GenBank/DDBJ databases">
        <title>Whole genome shotgun sequence of Actinocatenispora sera NBRC 101916.</title>
        <authorList>
            <person name="Komaki H."/>
            <person name="Tamura T."/>
        </authorList>
    </citation>
    <scope>NUCLEOTIDE SEQUENCE</scope>
    <source>
        <strain evidence="8">NBRC 101916</strain>
    </source>
</reference>
<dbReference type="InterPro" id="IPR013325">
    <property type="entry name" value="RNA_pol_sigma_r2"/>
</dbReference>
<name>A0A810LE57_9ACTN</name>